<evidence type="ECO:0000313" key="1">
    <source>
        <dbReference type="EMBL" id="RRJ91197.1"/>
    </source>
</evidence>
<dbReference type="Proteomes" id="UP000275719">
    <property type="component" value="Unassembled WGS sequence"/>
</dbReference>
<dbReference type="RefSeq" id="WP_125018637.1">
    <property type="nucleotide sequence ID" value="NZ_RQVQ01000012.1"/>
</dbReference>
<evidence type="ECO:0000313" key="2">
    <source>
        <dbReference type="Proteomes" id="UP000275719"/>
    </source>
</evidence>
<accession>A0A3P3WA38</accession>
<dbReference type="AlphaFoldDB" id="A0A3P3WA38"/>
<name>A0A3P3WA38_9FLAO</name>
<proteinExistence type="predicted"/>
<organism evidence="1 2">
    <name type="scientific">Paenimyroides tangerinum</name>
    <dbReference type="NCBI Taxonomy" id="2488728"/>
    <lineage>
        <taxon>Bacteria</taxon>
        <taxon>Pseudomonadati</taxon>
        <taxon>Bacteroidota</taxon>
        <taxon>Flavobacteriia</taxon>
        <taxon>Flavobacteriales</taxon>
        <taxon>Flavobacteriaceae</taxon>
        <taxon>Paenimyroides</taxon>
    </lineage>
</organism>
<comment type="caution">
    <text evidence="1">The sequence shown here is derived from an EMBL/GenBank/DDBJ whole genome shotgun (WGS) entry which is preliminary data.</text>
</comment>
<dbReference type="OrthoDB" id="1365331at2"/>
<reference evidence="1 2" key="1">
    <citation type="submission" date="2018-11" db="EMBL/GenBank/DDBJ databases">
        <title>Flavobacterium sp. nov., YIM 102701-2 draft genome.</title>
        <authorList>
            <person name="Li G."/>
            <person name="Jiang Y."/>
        </authorList>
    </citation>
    <scope>NUCLEOTIDE SEQUENCE [LARGE SCALE GENOMIC DNA]</scope>
    <source>
        <strain evidence="1 2">YIM 102701-2</strain>
    </source>
</reference>
<keyword evidence="2" id="KW-1185">Reference proteome</keyword>
<protein>
    <submittedName>
        <fullName evidence="1">Uncharacterized protein</fullName>
    </submittedName>
</protein>
<gene>
    <name evidence="1" type="ORF">EG240_06745</name>
</gene>
<sequence length="244" mass="28020">MTNFIYYFVFLIVLVSFSKSLTKENNIHSNSIQTELNNKPIFGYRFQIVGDFDGNGINDTLNEQFYSLRDKKETNKYYSDIDDVWVLYDSVSKRKCISYFISNSKLDTLKYGGVLGPIWIKNEGDLDNDGGDEISIVESLAQQSSTNQCKILSYKKGKWCVMYSFTVREWQFPPLPQAGKNYGNFGVNDVYVSTDDSLNNEIEKQMKNFKGLIQKTSTSKIAIQTFTPEVTDTIIFIDLINFDN</sequence>
<dbReference type="EMBL" id="RQVQ01000012">
    <property type="protein sequence ID" value="RRJ91197.1"/>
    <property type="molecule type" value="Genomic_DNA"/>
</dbReference>